<dbReference type="SUPFAM" id="SSF51294">
    <property type="entry name" value="Hedgehog/intein (Hint) domain"/>
    <property type="match status" value="1"/>
</dbReference>
<dbReference type="InterPro" id="IPR004042">
    <property type="entry name" value="Intein_endonuc_central"/>
</dbReference>
<evidence type="ECO:0000256" key="3">
    <source>
        <dbReference type="ARBA" id="ARBA00022533"/>
    </source>
</evidence>
<dbReference type="PATRIC" id="fig|765913.3.peg.788"/>
<keyword evidence="9 12" id="KW-0215">Deoxyribonucleotide synthesis</keyword>
<dbReference type="InterPro" id="IPR036844">
    <property type="entry name" value="Hint_dom_sf"/>
</dbReference>
<dbReference type="Gene3D" id="2.170.16.10">
    <property type="entry name" value="Hedgehog/Intein (Hint) domain"/>
    <property type="match status" value="1"/>
</dbReference>
<evidence type="ECO:0000259" key="14">
    <source>
        <dbReference type="PROSITE" id="PS51161"/>
    </source>
</evidence>
<dbReference type="InterPro" id="IPR039718">
    <property type="entry name" value="Rrm1"/>
</dbReference>
<dbReference type="EMBL" id="AFWT01000004">
    <property type="protein sequence ID" value="EGV33098.1"/>
    <property type="molecule type" value="Genomic_DNA"/>
</dbReference>
<dbReference type="PRINTS" id="PR01183">
    <property type="entry name" value="RIBORDTASEM1"/>
</dbReference>
<feature type="domain" description="DOD-type homing endonuclease" evidence="13">
    <location>
        <begin position="581"/>
        <end position="731"/>
    </location>
</feature>
<dbReference type="Pfam" id="PF14528">
    <property type="entry name" value="LAGLIDADG_3"/>
    <property type="match status" value="1"/>
</dbReference>
<dbReference type="InterPro" id="IPR013346">
    <property type="entry name" value="NrdE_NrdA_C"/>
</dbReference>
<dbReference type="UniPathway" id="UPA00326"/>
<evidence type="ECO:0000313" key="16">
    <source>
        <dbReference type="Proteomes" id="UP000004200"/>
    </source>
</evidence>
<dbReference type="Gene3D" id="3.10.28.10">
    <property type="entry name" value="Homing endonucleases"/>
    <property type="match status" value="1"/>
</dbReference>
<dbReference type="InterPro" id="IPR006141">
    <property type="entry name" value="Intein_N"/>
</dbReference>
<dbReference type="EC" id="1.17.4.1" evidence="2 12"/>
<organism evidence="15 16">
    <name type="scientific">Thiorhodococcus drewsii AZ1</name>
    <dbReference type="NCBI Taxonomy" id="765913"/>
    <lineage>
        <taxon>Bacteria</taxon>
        <taxon>Pseudomonadati</taxon>
        <taxon>Pseudomonadota</taxon>
        <taxon>Gammaproteobacteria</taxon>
        <taxon>Chromatiales</taxon>
        <taxon>Chromatiaceae</taxon>
        <taxon>Thiorhodococcus</taxon>
    </lineage>
</organism>
<dbReference type="GO" id="GO:0004519">
    <property type="term" value="F:endonuclease activity"/>
    <property type="evidence" value="ECO:0007669"/>
    <property type="project" value="InterPro"/>
</dbReference>
<dbReference type="SUPFAM" id="SSF55608">
    <property type="entry name" value="Homing endonucleases"/>
    <property type="match status" value="1"/>
</dbReference>
<dbReference type="Gene3D" id="3.20.70.20">
    <property type="match status" value="2"/>
</dbReference>
<evidence type="ECO:0000256" key="9">
    <source>
        <dbReference type="ARBA" id="ARBA00023116"/>
    </source>
</evidence>
<dbReference type="PRINTS" id="PR00379">
    <property type="entry name" value="INTEIN"/>
</dbReference>
<dbReference type="NCBIfam" id="NF005544">
    <property type="entry name" value="PRK07207.1"/>
    <property type="match status" value="1"/>
</dbReference>
<comment type="caution">
    <text evidence="15">The sequence shown here is derived from an EMBL/GenBank/DDBJ whole genome shotgun (WGS) entry which is preliminary data.</text>
</comment>
<keyword evidence="8 12" id="KW-0560">Oxidoreductase</keyword>
<evidence type="ECO:0000259" key="13">
    <source>
        <dbReference type="PROSITE" id="PS50819"/>
    </source>
</evidence>
<dbReference type="eggNOG" id="COG0209">
    <property type="taxonomic scope" value="Bacteria"/>
</dbReference>
<dbReference type="SUPFAM" id="SSF48168">
    <property type="entry name" value="R1 subunit of ribonucleotide reductase, N-terminal domain"/>
    <property type="match status" value="1"/>
</dbReference>
<dbReference type="GO" id="GO:0005524">
    <property type="term" value="F:ATP binding"/>
    <property type="evidence" value="ECO:0007669"/>
    <property type="project" value="UniProtKB-UniRule"/>
</dbReference>
<name>G2DXP9_9GAMM</name>
<dbReference type="InterPro" id="IPR006142">
    <property type="entry name" value="INTEIN"/>
</dbReference>
<dbReference type="PROSITE" id="PS50817">
    <property type="entry name" value="INTEIN_N_TER"/>
    <property type="match status" value="1"/>
</dbReference>
<dbReference type="GO" id="GO:0016539">
    <property type="term" value="P:intein-mediated protein splicing"/>
    <property type="evidence" value="ECO:0007669"/>
    <property type="project" value="InterPro"/>
</dbReference>
<dbReference type="SUPFAM" id="SSF51998">
    <property type="entry name" value="PFL-like glycyl radical enzymes"/>
    <property type="match status" value="2"/>
</dbReference>
<comment type="catalytic activity">
    <reaction evidence="10 12">
        <text>a 2'-deoxyribonucleoside 5'-diphosphate + [thioredoxin]-disulfide + H2O = a ribonucleoside 5'-diphosphate + [thioredoxin]-dithiol</text>
        <dbReference type="Rhea" id="RHEA:23252"/>
        <dbReference type="Rhea" id="RHEA-COMP:10698"/>
        <dbReference type="Rhea" id="RHEA-COMP:10700"/>
        <dbReference type="ChEBI" id="CHEBI:15377"/>
        <dbReference type="ChEBI" id="CHEBI:29950"/>
        <dbReference type="ChEBI" id="CHEBI:50058"/>
        <dbReference type="ChEBI" id="CHEBI:57930"/>
        <dbReference type="ChEBI" id="CHEBI:73316"/>
        <dbReference type="EC" id="1.17.4.1"/>
    </reaction>
</comment>
<dbReference type="InterPro" id="IPR003587">
    <property type="entry name" value="Hint_dom_N"/>
</dbReference>
<dbReference type="GO" id="GO:0005971">
    <property type="term" value="C:ribonucleoside-diphosphate reductase complex"/>
    <property type="evidence" value="ECO:0007669"/>
    <property type="project" value="TreeGrafter"/>
</dbReference>
<evidence type="ECO:0000256" key="2">
    <source>
        <dbReference type="ARBA" id="ARBA00012274"/>
    </source>
</evidence>
<gene>
    <name evidence="15" type="ORF">ThidrDRAFT_0776</name>
</gene>
<dbReference type="PROSITE" id="PS00089">
    <property type="entry name" value="RIBORED_LARGE"/>
    <property type="match status" value="1"/>
</dbReference>
<sequence>MSATQTPPANPIQNVTSIAKNEAQNDAGIEIAAHAPGTVQVIRRNGKVTHFDPNKIMVAMTKAFLAVEGNSAVASSRVHDRVRELSEQVTAALTRRLPGGGTVHIEDIQDQVELALMRAGEHKVARDYVLYRESRARERAEKTAATAEVQETTTLNVTLDDGSTRPLDVERMARLVDEACRDLDAVDAPAILAETLRNLFDGVRETDVRQALVMSARTLIEREPNYSQVAARLLLDILRREALGFLDMAAGVETQADLAERYSDYFAAYIKRAGDLEHLDHQLARYDLKRLGAALKPERDLQFTYLGLQTLYDRYFIHTAEGIRFELPQAFFMRVAMGLAINEIDREERAIEFYELLSSFDFMCSTPTLFNSGSLRPQLSSCFLTSVPDDLDGIYSAIKDNALLSKFAGGLGNDWSRVRGMGAHIKGTNGKSQGVVPFLKVANDTAVAVNQCFAPETTVFTADGPKPIEDVKVGDLVLGQRGRYREVTEHFVYDQKDAPMVQVAVKHSINDLKVTAGHPFWAIRGVPMEQSIERTLSQIEHARFKPDWIDAGQLARGDYVAQVIPSEVVPVDGLSEDDARLYGILLGDGHLTRGREFGVSGNPSADASHLQFVRNYLTERGIHFWENGRDATYLQIKWSVGLGLARCATTGQYVGLDQAHLPFSYEDLYDAQGNKRIARRFSHLPHNQTLALVQGLLETDGGISRGKEIYFTSTSAPLAEGLRYQLLRLGIPCAGQYRARDNAHQGTRSDGSVVSFTGTTRAFDLRIPATPQIADLMGVPALTKHNWFRLGNWIFTRVKSVTEIKPVAQVHDLKVEGDETYMTAAALVHNGGKRKGAVCAYLETWHIDIEEFLDLRKNTGDDRRRTHDMNTANWVPDLFMKRVAEEQHWTLFSPDETPDLHDLMGQDFEQAYLAYEARAERGEMKVSKRIKAVDLWRKMLAMLFETGHPWIAFKDPCNLRYTNQHVGVVHSSNLCTEITLHTNDLEIAVCNLGSINLAAHVTDKGLDTKRLQKTVRTAMRMLDNVIEYNFYNVPQARKSNLRHRPVGLGIMGFQDALYRLRLPYSSLEAVQFADQSMEYLSYYAIEASSELAGERGRYQSFEGSLWSQGILPIDSIKRLEEGRGGYLQMDTGTTLDWDSLRERVRSVGMRNSNCMAIAPTATISNIVGVSQSIEPTYQNLYVKSNLSGEFTVVNPFLVADLKERGLWDSVMVNDLKYYDGSVQQIDRIPDEIKKRYATAFEVDARWLIEAGSRRQKWLDQAQSLNLYMQEPSGKKLDNLYKLAWVRGLKTTYYLRSMGATHVEKSTMADSNKANRLSAVGGSYIAMDKSTPDGKGNGAAAPSACSILDPECEACQ</sequence>
<evidence type="ECO:0000256" key="12">
    <source>
        <dbReference type="RuleBase" id="RU003410"/>
    </source>
</evidence>
<evidence type="ECO:0000256" key="11">
    <source>
        <dbReference type="PROSITE-ProRule" id="PRU00492"/>
    </source>
</evidence>
<dbReference type="Pfam" id="PF00317">
    <property type="entry name" value="Ribonuc_red_lgN"/>
    <property type="match status" value="1"/>
</dbReference>
<dbReference type="PROSITE" id="PS50819">
    <property type="entry name" value="INTEIN_ENDONUCLEASE"/>
    <property type="match status" value="1"/>
</dbReference>
<dbReference type="Pfam" id="PF03477">
    <property type="entry name" value="ATP-cone"/>
    <property type="match status" value="1"/>
</dbReference>
<dbReference type="InterPro" id="IPR004860">
    <property type="entry name" value="LAGLIDADG_dom"/>
</dbReference>
<keyword evidence="16" id="KW-1185">Reference proteome</keyword>
<dbReference type="SMART" id="SM00306">
    <property type="entry name" value="HintN"/>
    <property type="match status" value="1"/>
</dbReference>
<dbReference type="RefSeq" id="WP_007039492.1">
    <property type="nucleotide sequence ID" value="NZ_AFWT01000004.1"/>
</dbReference>
<feature type="domain" description="ATP-cone" evidence="14">
    <location>
        <begin position="155"/>
        <end position="244"/>
    </location>
</feature>
<dbReference type="NCBIfam" id="TIGR02506">
    <property type="entry name" value="NrdE_NrdA"/>
    <property type="match status" value="1"/>
</dbReference>
<evidence type="ECO:0000256" key="6">
    <source>
        <dbReference type="ARBA" id="ARBA00022840"/>
    </source>
</evidence>
<evidence type="ECO:0000256" key="1">
    <source>
        <dbReference type="ARBA" id="ARBA00010406"/>
    </source>
</evidence>
<dbReference type="InterPro" id="IPR000788">
    <property type="entry name" value="RNR_lg_C"/>
</dbReference>
<comment type="function">
    <text evidence="12">Provides the precursors necessary for DNA synthesis. Catalyzes the biosynthesis of deoxyribonucleotides from the corresponding ribonucleotides.</text>
</comment>
<feature type="domain" description="ATP-cone" evidence="14">
    <location>
        <begin position="39"/>
        <end position="139"/>
    </location>
</feature>
<keyword evidence="4 11" id="KW-0547">Nucleotide-binding</keyword>
<dbReference type="InterPro" id="IPR013509">
    <property type="entry name" value="RNR_lsu_N"/>
</dbReference>
<dbReference type="PANTHER" id="PTHR11573:SF6">
    <property type="entry name" value="RIBONUCLEOSIDE-DIPHOSPHATE REDUCTASE LARGE SUBUNIT"/>
    <property type="match status" value="1"/>
</dbReference>
<protein>
    <recommendedName>
        <fullName evidence="2 12">Ribonucleoside-diphosphate reductase</fullName>
        <ecNumber evidence="2 12">1.17.4.1</ecNumber>
    </recommendedName>
</protein>
<keyword evidence="5" id="KW-0068">Autocatalytic cleavage</keyword>
<keyword evidence="3" id="KW-0021">Allosteric enzyme</keyword>
<evidence type="ECO:0000256" key="4">
    <source>
        <dbReference type="ARBA" id="ARBA00022741"/>
    </source>
</evidence>
<evidence type="ECO:0000313" key="15">
    <source>
        <dbReference type="EMBL" id="EGV33098.1"/>
    </source>
</evidence>
<dbReference type="STRING" id="765913.ThidrDRAFT_0776"/>
<evidence type="ECO:0000256" key="5">
    <source>
        <dbReference type="ARBA" id="ARBA00022813"/>
    </source>
</evidence>
<dbReference type="Proteomes" id="UP000004200">
    <property type="component" value="Unassembled WGS sequence"/>
</dbReference>
<evidence type="ECO:0000256" key="10">
    <source>
        <dbReference type="ARBA" id="ARBA00047754"/>
    </source>
</evidence>
<reference evidence="15 16" key="1">
    <citation type="submission" date="2011-06" db="EMBL/GenBank/DDBJ databases">
        <title>The draft genome of Thiorhodococcus drewsii AZ1.</title>
        <authorList>
            <consortium name="US DOE Joint Genome Institute (JGI-PGF)"/>
            <person name="Lucas S."/>
            <person name="Han J."/>
            <person name="Lapidus A."/>
            <person name="Cheng J.-F."/>
            <person name="Goodwin L."/>
            <person name="Pitluck S."/>
            <person name="Peters L."/>
            <person name="Land M.L."/>
            <person name="Hauser L."/>
            <person name="Vogl K."/>
            <person name="Liu Z."/>
            <person name="Imhoff J."/>
            <person name="Thiel V."/>
            <person name="Frigaard N.-U."/>
            <person name="Bryant D.A."/>
            <person name="Woyke T.J."/>
        </authorList>
    </citation>
    <scope>NUCLEOTIDE SEQUENCE [LARGE SCALE GENOMIC DNA]</scope>
    <source>
        <strain evidence="15 16">AZ1</strain>
    </source>
</reference>
<dbReference type="CDD" id="cd00081">
    <property type="entry name" value="Hint"/>
    <property type="match status" value="1"/>
</dbReference>
<dbReference type="InterPro" id="IPR008926">
    <property type="entry name" value="RNR_R1-su_N"/>
</dbReference>
<evidence type="ECO:0000256" key="8">
    <source>
        <dbReference type="ARBA" id="ARBA00023002"/>
    </source>
</evidence>
<proteinExistence type="inferred from homology"/>
<dbReference type="GO" id="GO:0004748">
    <property type="term" value="F:ribonucleoside-diphosphate reductase activity, thioredoxin disulfide as acceptor"/>
    <property type="evidence" value="ECO:0007669"/>
    <property type="project" value="UniProtKB-EC"/>
</dbReference>
<dbReference type="PROSITE" id="PS51161">
    <property type="entry name" value="ATP_CONE"/>
    <property type="match status" value="2"/>
</dbReference>
<dbReference type="InterPro" id="IPR005144">
    <property type="entry name" value="ATP-cone_dom"/>
</dbReference>
<evidence type="ECO:0000256" key="7">
    <source>
        <dbReference type="ARBA" id="ARBA00023000"/>
    </source>
</evidence>
<comment type="similarity">
    <text evidence="1 12">Belongs to the ribonucleoside diphosphate reductase large chain family.</text>
</comment>
<dbReference type="PANTHER" id="PTHR11573">
    <property type="entry name" value="RIBONUCLEOSIDE-DIPHOSPHATE REDUCTASE LARGE CHAIN"/>
    <property type="match status" value="1"/>
</dbReference>
<dbReference type="eggNOG" id="COG1372">
    <property type="taxonomic scope" value="Bacteria"/>
</dbReference>
<keyword evidence="7" id="KW-0651">Protein splicing</keyword>
<dbReference type="Pfam" id="PF02867">
    <property type="entry name" value="Ribonuc_red_lgC"/>
    <property type="match status" value="2"/>
</dbReference>
<accession>G2DXP9</accession>
<keyword evidence="6 11" id="KW-0067">ATP-binding</keyword>
<dbReference type="InterPro" id="IPR027434">
    <property type="entry name" value="Homing_endonucl"/>
</dbReference>
<dbReference type="GO" id="GO:0009263">
    <property type="term" value="P:deoxyribonucleotide biosynthetic process"/>
    <property type="evidence" value="ECO:0007669"/>
    <property type="project" value="UniProtKB-KW"/>
</dbReference>